<reference evidence="2 3" key="1">
    <citation type="journal article" date="2021" name="Elife">
        <title>Chloroplast acquisition without the gene transfer in kleptoplastic sea slugs, Plakobranchus ocellatus.</title>
        <authorList>
            <person name="Maeda T."/>
            <person name="Takahashi S."/>
            <person name="Yoshida T."/>
            <person name="Shimamura S."/>
            <person name="Takaki Y."/>
            <person name="Nagai Y."/>
            <person name="Toyoda A."/>
            <person name="Suzuki Y."/>
            <person name="Arimoto A."/>
            <person name="Ishii H."/>
            <person name="Satoh N."/>
            <person name="Nishiyama T."/>
            <person name="Hasebe M."/>
            <person name="Maruyama T."/>
            <person name="Minagawa J."/>
            <person name="Obokata J."/>
            <person name="Shigenobu S."/>
        </authorList>
    </citation>
    <scope>NUCLEOTIDE SEQUENCE [LARGE SCALE GENOMIC DNA]</scope>
</reference>
<organism evidence="2 3">
    <name type="scientific">Plakobranchus ocellatus</name>
    <dbReference type="NCBI Taxonomy" id="259542"/>
    <lineage>
        <taxon>Eukaryota</taxon>
        <taxon>Metazoa</taxon>
        <taxon>Spiralia</taxon>
        <taxon>Lophotrochozoa</taxon>
        <taxon>Mollusca</taxon>
        <taxon>Gastropoda</taxon>
        <taxon>Heterobranchia</taxon>
        <taxon>Euthyneura</taxon>
        <taxon>Panpulmonata</taxon>
        <taxon>Sacoglossa</taxon>
        <taxon>Placobranchoidea</taxon>
        <taxon>Plakobranchidae</taxon>
        <taxon>Plakobranchus</taxon>
    </lineage>
</organism>
<feature type="signal peptide" evidence="1">
    <location>
        <begin position="1"/>
        <end position="20"/>
    </location>
</feature>
<protein>
    <submittedName>
        <fullName evidence="2">Reverse transcriptase</fullName>
    </submittedName>
</protein>
<keyword evidence="1" id="KW-0732">Signal</keyword>
<comment type="caution">
    <text evidence="2">The sequence shown here is derived from an EMBL/GenBank/DDBJ whole genome shotgun (WGS) entry which is preliminary data.</text>
</comment>
<dbReference type="GO" id="GO:0003964">
    <property type="term" value="F:RNA-directed DNA polymerase activity"/>
    <property type="evidence" value="ECO:0007669"/>
    <property type="project" value="UniProtKB-KW"/>
</dbReference>
<sequence>MRLGNSLILALLSLQHRIETESSFNKDGTLSIKSAKVFGRSCTLLKDSSCNIAAVKEDLVPADCLTGRVARVTTFCCQNRRFPTAIIDLDYDYFTGPIEVYVFKDSVADVILGNIKGVRSLTVTPMVNVATWAQSKRTTTEDLAGPQEVLPRSLVGSSLIPEPESVSFATSTPNIISTWEYC</sequence>
<proteinExistence type="predicted"/>
<keyword evidence="2" id="KW-0548">Nucleotidyltransferase</keyword>
<dbReference type="EMBL" id="BLXT01007237">
    <property type="protein sequence ID" value="GFO37411.1"/>
    <property type="molecule type" value="Genomic_DNA"/>
</dbReference>
<evidence type="ECO:0000256" key="1">
    <source>
        <dbReference type="SAM" id="SignalP"/>
    </source>
</evidence>
<dbReference type="AlphaFoldDB" id="A0AAV4D0A3"/>
<accession>A0AAV4D0A3</accession>
<keyword evidence="2" id="KW-0808">Transferase</keyword>
<keyword evidence="3" id="KW-1185">Reference proteome</keyword>
<dbReference type="Proteomes" id="UP000735302">
    <property type="component" value="Unassembled WGS sequence"/>
</dbReference>
<evidence type="ECO:0000313" key="2">
    <source>
        <dbReference type="EMBL" id="GFO37411.1"/>
    </source>
</evidence>
<evidence type="ECO:0000313" key="3">
    <source>
        <dbReference type="Proteomes" id="UP000735302"/>
    </source>
</evidence>
<gene>
    <name evidence="2" type="ORF">PoB_006391600</name>
</gene>
<feature type="chain" id="PRO_5043786164" evidence="1">
    <location>
        <begin position="21"/>
        <end position="182"/>
    </location>
</feature>
<name>A0AAV4D0A3_9GAST</name>
<keyword evidence="2" id="KW-0695">RNA-directed DNA polymerase</keyword>